<feature type="binding site" evidence="7">
    <location>
        <position position="179"/>
    </location>
    <ligand>
        <name>Zn(2+)</name>
        <dbReference type="ChEBI" id="CHEBI:29105"/>
        <label>2</label>
    </ligand>
</feature>
<dbReference type="AlphaFoldDB" id="A0A7C5M489"/>
<dbReference type="EMBL" id="DRTV01000075">
    <property type="protein sequence ID" value="HHF57972.1"/>
    <property type="molecule type" value="Genomic_DNA"/>
</dbReference>
<comment type="cofactor">
    <cofactor evidence="7">
        <name>Zn(2+)</name>
        <dbReference type="ChEBI" id="CHEBI:29105"/>
    </cofactor>
    <text evidence="7">Binds 3 Zn(2+) ions.</text>
</comment>
<dbReference type="InterPro" id="IPR018246">
    <property type="entry name" value="AP_endonuc_F2_Zn_BS"/>
</dbReference>
<dbReference type="GO" id="GO:0008270">
    <property type="term" value="F:zinc ion binding"/>
    <property type="evidence" value="ECO:0007669"/>
    <property type="project" value="UniProtKB-UniRule"/>
</dbReference>
<organism evidence="9">
    <name type="scientific">candidate division WOR-3 bacterium</name>
    <dbReference type="NCBI Taxonomy" id="2052148"/>
    <lineage>
        <taxon>Bacteria</taxon>
        <taxon>Bacteria division WOR-3</taxon>
    </lineage>
</organism>
<dbReference type="GO" id="GO:0006284">
    <property type="term" value="P:base-excision repair"/>
    <property type="evidence" value="ECO:0007669"/>
    <property type="project" value="TreeGrafter"/>
</dbReference>
<feature type="binding site" evidence="7">
    <location>
        <position position="145"/>
    </location>
    <ligand>
        <name>Zn(2+)</name>
        <dbReference type="ChEBI" id="CHEBI:29105"/>
        <label>1</label>
    </ligand>
</feature>
<keyword evidence="2 7" id="KW-0479">Metal-binding</keyword>
<dbReference type="GO" id="GO:0003677">
    <property type="term" value="F:DNA binding"/>
    <property type="evidence" value="ECO:0007669"/>
    <property type="project" value="InterPro"/>
</dbReference>
<evidence type="ECO:0000313" key="9">
    <source>
        <dbReference type="EMBL" id="HHF57972.1"/>
    </source>
</evidence>
<dbReference type="Gene3D" id="3.20.20.150">
    <property type="entry name" value="Divalent-metal-dependent TIM barrel enzymes"/>
    <property type="match status" value="1"/>
</dbReference>
<feature type="binding site" evidence="7">
    <location>
        <position position="107"/>
    </location>
    <ligand>
        <name>Zn(2+)</name>
        <dbReference type="ChEBI" id="CHEBI:29105"/>
        <label>1</label>
    </ligand>
</feature>
<feature type="binding site" evidence="7">
    <location>
        <position position="261"/>
    </location>
    <ligand>
        <name>Zn(2+)</name>
        <dbReference type="ChEBI" id="CHEBI:29105"/>
        <label>2</label>
    </ligand>
</feature>
<dbReference type="InterPro" id="IPR001719">
    <property type="entry name" value="AP_endonuc_2"/>
</dbReference>
<keyword evidence="6 7" id="KW-0234">DNA repair</keyword>
<dbReference type="GO" id="GO:0008833">
    <property type="term" value="F:deoxyribonuclease IV (phage-T4-induced) activity"/>
    <property type="evidence" value="ECO:0007669"/>
    <property type="project" value="UniProtKB-UniRule"/>
</dbReference>
<evidence type="ECO:0000256" key="3">
    <source>
        <dbReference type="ARBA" id="ARBA00022763"/>
    </source>
</evidence>
<evidence type="ECO:0000259" key="8">
    <source>
        <dbReference type="Pfam" id="PF01261"/>
    </source>
</evidence>
<feature type="binding site" evidence="7">
    <location>
        <position position="229"/>
    </location>
    <ligand>
        <name>Zn(2+)</name>
        <dbReference type="ChEBI" id="CHEBI:29105"/>
        <label>3</label>
    </ligand>
</feature>
<dbReference type="CDD" id="cd00019">
    <property type="entry name" value="AP2Ec"/>
    <property type="match status" value="1"/>
</dbReference>
<dbReference type="SUPFAM" id="SSF51658">
    <property type="entry name" value="Xylose isomerase-like"/>
    <property type="match status" value="1"/>
</dbReference>
<accession>A0A7C5M489</accession>
<name>A0A7C5M489_UNCW3</name>
<feature type="binding site" evidence="7">
    <location>
        <position position="67"/>
    </location>
    <ligand>
        <name>Zn(2+)</name>
        <dbReference type="ChEBI" id="CHEBI:29105"/>
        <label>1</label>
    </ligand>
</feature>
<dbReference type="Pfam" id="PF01261">
    <property type="entry name" value="AP_endonuc_2"/>
    <property type="match status" value="1"/>
</dbReference>
<feature type="binding site" evidence="7">
    <location>
        <position position="231"/>
    </location>
    <ligand>
        <name>Zn(2+)</name>
        <dbReference type="ChEBI" id="CHEBI:29105"/>
        <label>3</label>
    </ligand>
</feature>
<dbReference type="PROSITE" id="PS51432">
    <property type="entry name" value="AP_NUCLEASE_F2_4"/>
    <property type="match status" value="1"/>
</dbReference>
<evidence type="ECO:0000256" key="2">
    <source>
        <dbReference type="ARBA" id="ARBA00022723"/>
    </source>
</evidence>
<feature type="binding site" evidence="7">
    <location>
        <position position="216"/>
    </location>
    <ligand>
        <name>Zn(2+)</name>
        <dbReference type="ChEBI" id="CHEBI:29105"/>
        <label>2</label>
    </ligand>
</feature>
<dbReference type="Proteomes" id="UP000886014">
    <property type="component" value="Unassembled WGS sequence"/>
</dbReference>
<dbReference type="InterPro" id="IPR013022">
    <property type="entry name" value="Xyl_isomerase-like_TIM-brl"/>
</dbReference>
<dbReference type="FunFam" id="3.20.20.150:FF:000001">
    <property type="entry name" value="Probable endonuclease 4"/>
    <property type="match status" value="1"/>
</dbReference>
<dbReference type="PANTHER" id="PTHR21445">
    <property type="entry name" value="ENDONUCLEASE IV ENDODEOXYRIBONUCLEASE IV"/>
    <property type="match status" value="1"/>
</dbReference>
<dbReference type="SMART" id="SM00518">
    <property type="entry name" value="AP2Ec"/>
    <property type="match status" value="1"/>
</dbReference>
<feature type="domain" description="Xylose isomerase-like TIM barrel" evidence="8">
    <location>
        <begin position="21"/>
        <end position="277"/>
    </location>
</feature>
<keyword evidence="7" id="KW-0540">Nuclease</keyword>
<keyword evidence="5 7" id="KW-0862">Zinc</keyword>
<keyword evidence="4 7" id="KW-0378">Hydrolase</keyword>
<comment type="catalytic activity">
    <reaction evidence="7">
        <text>Endonucleolytic cleavage to 5'-phosphooligonucleotide end-products.</text>
        <dbReference type="EC" id="3.1.21.2"/>
    </reaction>
</comment>
<dbReference type="NCBIfam" id="TIGR00587">
    <property type="entry name" value="nfo"/>
    <property type="match status" value="1"/>
</dbReference>
<sequence>MGLLGAHVSISGGVYKAPERGKKLGCESIQIFSKNQMQWKAKPLTPEDSQKFKEELRKTRIKEVVIHDSYLINLGSPDGEKLQMSRDAFLDEMIRAEILGVKYLVFHPGSHMGKGEEIGLKLIAESLNILIDKAKEASNVMLLLETTAGQGSNLGYKFEHLKFIMDQVEKKERLGVCFDTAHAFEAGYDISTEEGYERTFKEFDNIIGLEKLKVFHLNDSKTPLGSHIDRHEHIGEGMIGLKAFELLVNDERFKNHPMILETPGGEKYYEYNLKVLRGLVRK</sequence>
<feature type="binding site" evidence="7">
    <location>
        <position position="145"/>
    </location>
    <ligand>
        <name>Zn(2+)</name>
        <dbReference type="ChEBI" id="CHEBI:29105"/>
        <label>2</label>
    </ligand>
</feature>
<dbReference type="HAMAP" id="MF_00152">
    <property type="entry name" value="Nfo"/>
    <property type="match status" value="1"/>
</dbReference>
<evidence type="ECO:0000256" key="5">
    <source>
        <dbReference type="ARBA" id="ARBA00022833"/>
    </source>
</evidence>
<keyword evidence="7" id="KW-0255">Endonuclease</keyword>
<evidence type="ECO:0000256" key="7">
    <source>
        <dbReference type="HAMAP-Rule" id="MF_00152"/>
    </source>
</evidence>
<comment type="function">
    <text evidence="7">Endonuclease IV plays a role in DNA repair. It cleaves phosphodiester bonds at apurinic or apyrimidinic (AP) sites, generating a 3'-hydroxyl group and a 5'-terminal sugar phosphate.</text>
</comment>
<reference evidence="9" key="1">
    <citation type="journal article" date="2020" name="mSystems">
        <title>Genome- and Community-Level Interaction Insights into Carbon Utilization and Element Cycling Functions of Hydrothermarchaeota in Hydrothermal Sediment.</title>
        <authorList>
            <person name="Zhou Z."/>
            <person name="Liu Y."/>
            <person name="Xu W."/>
            <person name="Pan J."/>
            <person name="Luo Z.H."/>
            <person name="Li M."/>
        </authorList>
    </citation>
    <scope>NUCLEOTIDE SEQUENCE [LARGE SCALE GENOMIC DNA]</scope>
    <source>
        <strain evidence="9">HyVt-94</strain>
    </source>
</reference>
<evidence type="ECO:0000256" key="1">
    <source>
        <dbReference type="ARBA" id="ARBA00005340"/>
    </source>
</evidence>
<dbReference type="GO" id="GO:0008081">
    <property type="term" value="F:phosphoric diester hydrolase activity"/>
    <property type="evidence" value="ECO:0007669"/>
    <property type="project" value="TreeGrafter"/>
</dbReference>
<dbReference type="PROSITE" id="PS00729">
    <property type="entry name" value="AP_NUCLEASE_F2_1"/>
    <property type="match status" value="1"/>
</dbReference>
<feature type="binding site" evidence="7">
    <location>
        <position position="182"/>
    </location>
    <ligand>
        <name>Zn(2+)</name>
        <dbReference type="ChEBI" id="CHEBI:29105"/>
        <label>3</label>
    </ligand>
</feature>
<dbReference type="PROSITE" id="PS00731">
    <property type="entry name" value="AP_NUCLEASE_F2_3"/>
    <property type="match status" value="1"/>
</dbReference>
<gene>
    <name evidence="7" type="primary">nfo</name>
    <name evidence="9" type="ORF">ENL41_00935</name>
</gene>
<evidence type="ECO:0000256" key="6">
    <source>
        <dbReference type="ARBA" id="ARBA00023204"/>
    </source>
</evidence>
<dbReference type="InterPro" id="IPR036237">
    <property type="entry name" value="Xyl_isomerase-like_sf"/>
</dbReference>
<evidence type="ECO:0000256" key="4">
    <source>
        <dbReference type="ARBA" id="ARBA00022801"/>
    </source>
</evidence>
<protein>
    <recommendedName>
        <fullName evidence="7">Probable endonuclease 4</fullName>
        <ecNumber evidence="7">3.1.21.2</ecNumber>
    </recommendedName>
    <alternativeName>
        <fullName evidence="7">Endodeoxyribonuclease IV</fullName>
    </alternativeName>
    <alternativeName>
        <fullName evidence="7">Endonuclease IV</fullName>
    </alternativeName>
</protein>
<dbReference type="PANTHER" id="PTHR21445:SF0">
    <property type="entry name" value="APURINIC-APYRIMIDINIC ENDONUCLEASE"/>
    <property type="match status" value="1"/>
</dbReference>
<dbReference type="NCBIfam" id="NF002199">
    <property type="entry name" value="PRK01060.1-4"/>
    <property type="match status" value="1"/>
</dbReference>
<comment type="caution">
    <text evidence="9">The sequence shown here is derived from an EMBL/GenBank/DDBJ whole genome shotgun (WGS) entry which is preliminary data.</text>
</comment>
<dbReference type="GO" id="GO:0003906">
    <property type="term" value="F:DNA-(apurinic or apyrimidinic site) endonuclease activity"/>
    <property type="evidence" value="ECO:0007669"/>
    <property type="project" value="TreeGrafter"/>
</dbReference>
<dbReference type="EC" id="3.1.21.2" evidence="7"/>
<comment type="similarity">
    <text evidence="1 7">Belongs to the AP endonuclease 2 family.</text>
</comment>
<proteinExistence type="inferred from homology"/>
<keyword evidence="3 7" id="KW-0227">DNA damage</keyword>